<sequence>MWHSVNPSSHFNKNEDAMDMKRTLIFVLSLFLTSQVQAQSDQEILQMLRNAAELVRTKNATTQSMLGIYQMANNAEGYRLSQHEAQYHQQFFNYLESLSKNPGQLRNPTNALDYDAKYWEYCYRTSQQDYRAYQQIAPALQQWVAQRQWEASTSEGRQAYQNRRQQNQSNWNAYQANRKEKAAGFDSYMKGLREASNQRDKNQRQFINAINEEETVTNPYDGESYQIDSGANQTWMNTDGEYIQSDDVFYDPNADNDTNYQNWQEVQPD</sequence>
<dbReference type="EMBL" id="LPUF01000003">
    <property type="protein sequence ID" value="OQK15882.1"/>
    <property type="molecule type" value="Genomic_DNA"/>
</dbReference>
<accession>A0A1V8M2X3</accession>
<protein>
    <submittedName>
        <fullName evidence="1">Uncharacterized protein</fullName>
    </submittedName>
</protein>
<dbReference type="Proteomes" id="UP000191980">
    <property type="component" value="Unassembled WGS sequence"/>
</dbReference>
<comment type="caution">
    <text evidence="1">The sequence shown here is derived from an EMBL/GenBank/DDBJ whole genome shotgun (WGS) entry which is preliminary data.</text>
</comment>
<organism evidence="1 2">
    <name type="scientific">Methyloprofundus sedimenti</name>
    <dbReference type="NCBI Taxonomy" id="1420851"/>
    <lineage>
        <taxon>Bacteria</taxon>
        <taxon>Pseudomonadati</taxon>
        <taxon>Pseudomonadota</taxon>
        <taxon>Gammaproteobacteria</taxon>
        <taxon>Methylococcales</taxon>
        <taxon>Methylococcaceae</taxon>
        <taxon>Methyloprofundus</taxon>
    </lineage>
</organism>
<evidence type="ECO:0000313" key="1">
    <source>
        <dbReference type="EMBL" id="OQK15882.1"/>
    </source>
</evidence>
<reference evidence="1 2" key="1">
    <citation type="submission" date="2015-12" db="EMBL/GenBank/DDBJ databases">
        <authorList>
            <person name="Shamseldin A."/>
            <person name="Moawad H."/>
            <person name="Abd El-Rahim W.M."/>
            <person name="Sadowsky M.J."/>
        </authorList>
    </citation>
    <scope>NUCLEOTIDE SEQUENCE [LARGE SCALE GENOMIC DNA]</scope>
    <source>
        <strain evidence="1 2">WF1</strain>
    </source>
</reference>
<name>A0A1V8M2X3_9GAMM</name>
<gene>
    <name evidence="1" type="ORF">AU255_16975</name>
</gene>
<keyword evidence="2" id="KW-1185">Reference proteome</keyword>
<dbReference type="AlphaFoldDB" id="A0A1V8M2X3"/>
<dbReference type="STRING" id="1420851.AU255_16975"/>
<proteinExistence type="predicted"/>
<evidence type="ECO:0000313" key="2">
    <source>
        <dbReference type="Proteomes" id="UP000191980"/>
    </source>
</evidence>